<dbReference type="InterPro" id="IPR036779">
    <property type="entry name" value="LysM_dom_sf"/>
</dbReference>
<feature type="compositionally biased region" description="Low complexity" evidence="1">
    <location>
        <begin position="57"/>
        <end position="70"/>
    </location>
</feature>
<keyword evidence="4" id="KW-1185">Reference proteome</keyword>
<dbReference type="InterPro" id="IPR013783">
    <property type="entry name" value="Ig-like_fold"/>
</dbReference>
<dbReference type="CDD" id="cd00118">
    <property type="entry name" value="LysM"/>
    <property type="match status" value="1"/>
</dbReference>
<evidence type="ECO:0000313" key="3">
    <source>
        <dbReference type="EMBL" id="RII38119.1"/>
    </source>
</evidence>
<dbReference type="Proteomes" id="UP000265848">
    <property type="component" value="Unassembled WGS sequence"/>
</dbReference>
<protein>
    <submittedName>
        <fullName evidence="3">LysM peptidoglycan-binding domain-containing protein</fullName>
    </submittedName>
</protein>
<dbReference type="Gene3D" id="3.10.350.10">
    <property type="entry name" value="LysM domain"/>
    <property type="match status" value="1"/>
</dbReference>
<comment type="caution">
    <text evidence="3">The sequence shown here is derived from an EMBL/GenBank/DDBJ whole genome shotgun (WGS) entry which is preliminary data.</text>
</comment>
<sequence length="343" mass="35246">MDRPIAGGDGRFVSFLDLGQSDAPRVMTLIMHGPKGEGEVSSVEQVILAPSEAAAAGEALAQAAEQPEVTEGPEAEEGEQLTGDVADAQLAGAAERDVSASASGTGEATAGAAPTPAPVDTDPAIEQADQTGELPSAAPVAANVAAPTSVLPPAEGATETGAALPPNGAATVLLADPDGVRVLQNGAAPSVPGSVQLDTISYDAVGEVVLSGRGTPGAFVRVYLDDRPNTTTQIETDGQWGTTLPEVDTGVYRLRVDEVDEAGTVLSRVETPFKRAEPEAAELMSRGQVSQVTVQPGSTLWAIARQNYGAGILYVRVFEANRDLIRDPDLIYPGQIFTVPEAE</sequence>
<dbReference type="AlphaFoldDB" id="A0A399J0R4"/>
<organism evidence="3 4">
    <name type="scientific">Pseudooceanicola sediminis</name>
    <dbReference type="NCBI Taxonomy" id="2211117"/>
    <lineage>
        <taxon>Bacteria</taxon>
        <taxon>Pseudomonadati</taxon>
        <taxon>Pseudomonadota</taxon>
        <taxon>Alphaproteobacteria</taxon>
        <taxon>Rhodobacterales</taxon>
        <taxon>Paracoccaceae</taxon>
        <taxon>Pseudooceanicola</taxon>
    </lineage>
</organism>
<dbReference type="SMART" id="SM00257">
    <property type="entry name" value="LysM"/>
    <property type="match status" value="1"/>
</dbReference>
<dbReference type="InterPro" id="IPR018392">
    <property type="entry name" value="LysM"/>
</dbReference>
<name>A0A399J0R4_9RHOB</name>
<dbReference type="OrthoDB" id="370541at2"/>
<reference evidence="3 4" key="1">
    <citation type="submission" date="2018-08" db="EMBL/GenBank/DDBJ databases">
        <title>Pseudooceanicola sediminis CY03 in the family Rhodobacteracea.</title>
        <authorList>
            <person name="Zhang Y.-J."/>
        </authorList>
    </citation>
    <scope>NUCLEOTIDE SEQUENCE [LARGE SCALE GENOMIC DNA]</scope>
    <source>
        <strain evidence="3 4">CY03</strain>
    </source>
</reference>
<feature type="region of interest" description="Disordered" evidence="1">
    <location>
        <begin position="57"/>
        <end position="79"/>
    </location>
</feature>
<dbReference type="PANTHER" id="PTHR34700">
    <property type="entry name" value="POTASSIUM BINDING PROTEIN KBP"/>
    <property type="match status" value="1"/>
</dbReference>
<feature type="compositionally biased region" description="Low complexity" evidence="1">
    <location>
        <begin position="99"/>
        <end position="114"/>
    </location>
</feature>
<dbReference type="PROSITE" id="PS51782">
    <property type="entry name" value="LYSM"/>
    <property type="match status" value="1"/>
</dbReference>
<feature type="domain" description="LysM" evidence="2">
    <location>
        <begin position="290"/>
        <end position="339"/>
    </location>
</feature>
<dbReference type="InterPro" id="IPR052196">
    <property type="entry name" value="Bact_Kbp"/>
</dbReference>
<proteinExistence type="predicted"/>
<dbReference type="Pfam" id="PF01476">
    <property type="entry name" value="LysM"/>
    <property type="match status" value="1"/>
</dbReference>
<dbReference type="PANTHER" id="PTHR34700:SF4">
    <property type="entry name" value="PHAGE-LIKE ELEMENT PBSX PROTEIN XKDP"/>
    <property type="match status" value="1"/>
</dbReference>
<evidence type="ECO:0000313" key="4">
    <source>
        <dbReference type="Proteomes" id="UP000265848"/>
    </source>
</evidence>
<accession>A0A399J0R4</accession>
<feature type="region of interest" description="Disordered" evidence="1">
    <location>
        <begin position="93"/>
        <end position="123"/>
    </location>
</feature>
<dbReference type="Gene3D" id="2.60.40.10">
    <property type="entry name" value="Immunoglobulins"/>
    <property type="match status" value="1"/>
</dbReference>
<evidence type="ECO:0000256" key="1">
    <source>
        <dbReference type="SAM" id="MobiDB-lite"/>
    </source>
</evidence>
<dbReference type="EMBL" id="QWJJ01000012">
    <property type="protein sequence ID" value="RII38119.1"/>
    <property type="molecule type" value="Genomic_DNA"/>
</dbReference>
<gene>
    <name evidence="3" type="ORF">DL237_13735</name>
</gene>
<evidence type="ECO:0000259" key="2">
    <source>
        <dbReference type="PROSITE" id="PS51782"/>
    </source>
</evidence>